<accession>A0A2N6K4S3</accession>
<evidence type="ECO:0000256" key="3">
    <source>
        <dbReference type="ARBA" id="ARBA00023163"/>
    </source>
</evidence>
<dbReference type="PROSITE" id="PS50937">
    <property type="entry name" value="HTH_MERR_2"/>
    <property type="match status" value="1"/>
</dbReference>
<evidence type="ECO:0000259" key="4">
    <source>
        <dbReference type="PROSITE" id="PS50937"/>
    </source>
</evidence>
<name>A0A2N6K4S3_FISMU</name>
<protein>
    <submittedName>
        <fullName evidence="5">Heavy metal-responsive transcriptional regulator</fullName>
    </submittedName>
</protein>
<sequence length="143" mass="16385">MMLQIGELSRKLGVNPQTIYFYERIGLIPKPIRTESGYRLFDEQDVERLFFIHQAKALGLNLDEIKEILSLQEGQTLPCGEVYQRLLVKVEQIQQQISQLQAFKGKLVKLLHCCEENLSRYGLKTSCIVFGETQHETKNGSVG</sequence>
<dbReference type="InterPro" id="IPR009061">
    <property type="entry name" value="DNA-bd_dom_put_sf"/>
</dbReference>
<reference evidence="5 6" key="1">
    <citation type="submission" date="2017-08" db="EMBL/GenBank/DDBJ databases">
        <title>Genomes of Fischerella (Mastigocladus) sp. strains.</title>
        <authorList>
            <person name="Miller S.R."/>
        </authorList>
    </citation>
    <scope>NUCLEOTIDE SEQUENCE [LARGE SCALE GENOMIC DNA]</scope>
    <source>
        <strain evidence="5 6">CCMEE 5323</strain>
    </source>
</reference>
<dbReference type="RefSeq" id="WP_102205122.1">
    <property type="nucleotide sequence ID" value="NZ_CAWNVR010000273.1"/>
</dbReference>
<evidence type="ECO:0000256" key="1">
    <source>
        <dbReference type="ARBA" id="ARBA00023015"/>
    </source>
</evidence>
<gene>
    <name evidence="5" type="ORF">CEN44_09125</name>
</gene>
<keyword evidence="2" id="KW-0238">DNA-binding</keyword>
<evidence type="ECO:0000256" key="2">
    <source>
        <dbReference type="ARBA" id="ARBA00023125"/>
    </source>
</evidence>
<comment type="caution">
    <text evidence="5">The sequence shown here is derived from an EMBL/GenBank/DDBJ whole genome shotgun (WGS) entry which is preliminary data.</text>
</comment>
<dbReference type="Gene3D" id="1.10.1660.10">
    <property type="match status" value="1"/>
</dbReference>
<feature type="domain" description="HTH merR-type" evidence="4">
    <location>
        <begin position="2"/>
        <end position="71"/>
    </location>
</feature>
<dbReference type="Proteomes" id="UP000235036">
    <property type="component" value="Unassembled WGS sequence"/>
</dbReference>
<dbReference type="PRINTS" id="PR00040">
    <property type="entry name" value="HTHMERR"/>
</dbReference>
<dbReference type="GO" id="GO:0003677">
    <property type="term" value="F:DNA binding"/>
    <property type="evidence" value="ECO:0007669"/>
    <property type="project" value="UniProtKB-KW"/>
</dbReference>
<dbReference type="Pfam" id="PF13411">
    <property type="entry name" value="MerR_1"/>
    <property type="match status" value="1"/>
</dbReference>
<dbReference type="GO" id="GO:0003700">
    <property type="term" value="F:DNA-binding transcription factor activity"/>
    <property type="evidence" value="ECO:0007669"/>
    <property type="project" value="InterPro"/>
</dbReference>
<organism evidence="5 6">
    <name type="scientific">Fischerella muscicola CCMEE 5323</name>
    <dbReference type="NCBI Taxonomy" id="2019572"/>
    <lineage>
        <taxon>Bacteria</taxon>
        <taxon>Bacillati</taxon>
        <taxon>Cyanobacteriota</taxon>
        <taxon>Cyanophyceae</taxon>
        <taxon>Nostocales</taxon>
        <taxon>Hapalosiphonaceae</taxon>
        <taxon>Fischerella</taxon>
    </lineage>
</organism>
<keyword evidence="6" id="KW-1185">Reference proteome</keyword>
<dbReference type="PANTHER" id="PTHR30204:SF94">
    <property type="entry name" value="HEAVY METAL-DEPENDENT TRANSCRIPTIONAL REGULATOR HI_0293-RELATED"/>
    <property type="match status" value="1"/>
</dbReference>
<keyword evidence="1" id="KW-0805">Transcription regulation</keyword>
<dbReference type="SUPFAM" id="SSF46955">
    <property type="entry name" value="Putative DNA-binding domain"/>
    <property type="match status" value="1"/>
</dbReference>
<evidence type="ECO:0000313" key="6">
    <source>
        <dbReference type="Proteomes" id="UP000235036"/>
    </source>
</evidence>
<dbReference type="CDD" id="cd04770">
    <property type="entry name" value="HTH_HMRTR"/>
    <property type="match status" value="1"/>
</dbReference>
<dbReference type="EMBL" id="NRQW01000186">
    <property type="protein sequence ID" value="PLZ91221.1"/>
    <property type="molecule type" value="Genomic_DNA"/>
</dbReference>
<keyword evidence="3" id="KW-0804">Transcription</keyword>
<dbReference type="PANTHER" id="PTHR30204">
    <property type="entry name" value="REDOX-CYCLING DRUG-SENSING TRANSCRIPTIONAL ACTIVATOR SOXR"/>
    <property type="match status" value="1"/>
</dbReference>
<dbReference type="SMART" id="SM00422">
    <property type="entry name" value="HTH_MERR"/>
    <property type="match status" value="1"/>
</dbReference>
<dbReference type="InterPro" id="IPR047057">
    <property type="entry name" value="MerR_fam"/>
</dbReference>
<dbReference type="InterPro" id="IPR000551">
    <property type="entry name" value="MerR-type_HTH_dom"/>
</dbReference>
<evidence type="ECO:0000313" key="5">
    <source>
        <dbReference type="EMBL" id="PLZ91221.1"/>
    </source>
</evidence>
<proteinExistence type="predicted"/>
<dbReference type="AlphaFoldDB" id="A0A2N6K4S3"/>